<name>A0A2A5T401_9GAMM</name>
<gene>
    <name evidence="1" type="ORF">BTN49_1426</name>
</gene>
<dbReference type="AlphaFoldDB" id="A0A2A5T401"/>
<evidence type="ECO:0000313" key="2">
    <source>
        <dbReference type="Proteomes" id="UP000219020"/>
    </source>
</evidence>
<sequence length="40" mass="4388">MLFLSMSTTSARLSSLHGKNTEFLPVSNKETTLFASQLAK</sequence>
<keyword evidence="2" id="KW-1185">Reference proteome</keyword>
<reference evidence="2" key="1">
    <citation type="submission" date="2017-04" db="EMBL/GenBank/DDBJ databases">
        <title>Genome evolution of the luminous symbionts of deep sea anglerfish.</title>
        <authorList>
            <person name="Hendry T.A."/>
        </authorList>
    </citation>
    <scope>NUCLEOTIDE SEQUENCE [LARGE SCALE GENOMIC DNA]</scope>
</reference>
<evidence type="ECO:0000313" key="1">
    <source>
        <dbReference type="EMBL" id="PCS22871.1"/>
    </source>
</evidence>
<proteinExistence type="predicted"/>
<protein>
    <submittedName>
        <fullName evidence="1">Uncharacterized protein</fullName>
    </submittedName>
</protein>
<accession>A0A2A5T401</accession>
<dbReference type="EMBL" id="NBYY01000013">
    <property type="protein sequence ID" value="PCS22871.1"/>
    <property type="molecule type" value="Genomic_DNA"/>
</dbReference>
<comment type="caution">
    <text evidence="1">The sequence shown here is derived from an EMBL/GenBank/DDBJ whole genome shotgun (WGS) entry which is preliminary data.</text>
</comment>
<dbReference type="Proteomes" id="UP000219020">
    <property type="component" value="Unassembled WGS sequence"/>
</dbReference>
<organism evidence="1 2">
    <name type="scientific">Candidatus Enterovibrio escicola</name>
    <dbReference type="NCBI Taxonomy" id="1927127"/>
    <lineage>
        <taxon>Bacteria</taxon>
        <taxon>Pseudomonadati</taxon>
        <taxon>Pseudomonadota</taxon>
        <taxon>Gammaproteobacteria</taxon>
        <taxon>Vibrionales</taxon>
        <taxon>Vibrionaceae</taxon>
        <taxon>Enterovibrio</taxon>
    </lineage>
</organism>